<evidence type="ECO:0000256" key="8">
    <source>
        <dbReference type="RuleBase" id="RU362056"/>
    </source>
</evidence>
<dbReference type="GO" id="GO:0043252">
    <property type="term" value="P:sodium-independent organic anion transport"/>
    <property type="evidence" value="ECO:0007669"/>
    <property type="project" value="TreeGrafter"/>
</dbReference>
<evidence type="ECO:0000313" key="11">
    <source>
        <dbReference type="EMBL" id="CAD7624392.1"/>
    </source>
</evidence>
<evidence type="ECO:0000256" key="7">
    <source>
        <dbReference type="ARBA" id="ARBA00023157"/>
    </source>
</evidence>
<evidence type="ECO:0000256" key="9">
    <source>
        <dbReference type="SAM" id="MobiDB-lite"/>
    </source>
</evidence>
<feature type="transmembrane region" description="Helical" evidence="8">
    <location>
        <begin position="408"/>
        <end position="430"/>
    </location>
</feature>
<name>A0A7R9KKC6_9ACAR</name>
<organism evidence="11">
    <name type="scientific">Medioppia subpectinata</name>
    <dbReference type="NCBI Taxonomy" id="1979941"/>
    <lineage>
        <taxon>Eukaryota</taxon>
        <taxon>Metazoa</taxon>
        <taxon>Ecdysozoa</taxon>
        <taxon>Arthropoda</taxon>
        <taxon>Chelicerata</taxon>
        <taxon>Arachnida</taxon>
        <taxon>Acari</taxon>
        <taxon>Acariformes</taxon>
        <taxon>Sarcoptiformes</taxon>
        <taxon>Oribatida</taxon>
        <taxon>Brachypylina</taxon>
        <taxon>Oppioidea</taxon>
        <taxon>Oppiidae</taxon>
        <taxon>Medioppia</taxon>
    </lineage>
</organism>
<reference evidence="11" key="1">
    <citation type="submission" date="2020-11" db="EMBL/GenBank/DDBJ databases">
        <authorList>
            <person name="Tran Van P."/>
        </authorList>
    </citation>
    <scope>NUCLEOTIDE SEQUENCE</scope>
</reference>
<comment type="subcellular location">
    <subcellularLocation>
        <location evidence="1 8">Cell membrane</location>
        <topology evidence="1 8">Multi-pass membrane protein</topology>
    </subcellularLocation>
</comment>
<dbReference type="AlphaFoldDB" id="A0A7R9KKC6"/>
<keyword evidence="12" id="KW-1185">Reference proteome</keyword>
<dbReference type="EMBL" id="CAJPIZ010002291">
    <property type="protein sequence ID" value="CAG2104822.1"/>
    <property type="molecule type" value="Genomic_DNA"/>
</dbReference>
<feature type="compositionally biased region" description="Basic residues" evidence="9">
    <location>
        <begin position="61"/>
        <end position="72"/>
    </location>
</feature>
<dbReference type="InterPro" id="IPR036058">
    <property type="entry name" value="Kazal_dom_sf"/>
</dbReference>
<feature type="transmembrane region" description="Helical" evidence="8">
    <location>
        <begin position="547"/>
        <end position="568"/>
    </location>
</feature>
<evidence type="ECO:0000256" key="3">
    <source>
        <dbReference type="ARBA" id="ARBA00022475"/>
    </source>
</evidence>
<dbReference type="Pfam" id="PF03137">
    <property type="entry name" value="OATP"/>
    <property type="match status" value="1"/>
</dbReference>
<feature type="transmembrane region" description="Helical" evidence="8">
    <location>
        <begin position="207"/>
        <end position="228"/>
    </location>
</feature>
<keyword evidence="3" id="KW-1003">Cell membrane</keyword>
<evidence type="ECO:0000313" key="12">
    <source>
        <dbReference type="Proteomes" id="UP000759131"/>
    </source>
</evidence>
<feature type="transmembrane region" description="Helical" evidence="8">
    <location>
        <begin position="508"/>
        <end position="527"/>
    </location>
</feature>
<dbReference type="InterPro" id="IPR036259">
    <property type="entry name" value="MFS_trans_sf"/>
</dbReference>
<dbReference type="PANTHER" id="PTHR11388">
    <property type="entry name" value="ORGANIC ANION TRANSPORTER"/>
    <property type="match status" value="1"/>
</dbReference>
<dbReference type="NCBIfam" id="TIGR00805">
    <property type="entry name" value="oat"/>
    <property type="match status" value="1"/>
</dbReference>
<evidence type="ECO:0000259" key="10">
    <source>
        <dbReference type="PROSITE" id="PS51465"/>
    </source>
</evidence>
<gene>
    <name evidence="11" type="ORF">OSB1V03_LOCUS4837</name>
</gene>
<dbReference type="PANTHER" id="PTHR11388:SF142">
    <property type="entry name" value="SOLUTE CARRIER ORGANIC ANION TRANSPORTER FAMILY MEMBER 5A1"/>
    <property type="match status" value="1"/>
</dbReference>
<dbReference type="SUPFAM" id="SSF103473">
    <property type="entry name" value="MFS general substrate transporter"/>
    <property type="match status" value="1"/>
</dbReference>
<feature type="transmembrane region" description="Helical" evidence="8">
    <location>
        <begin position="799"/>
        <end position="821"/>
    </location>
</feature>
<keyword evidence="5 8" id="KW-1133">Transmembrane helix</keyword>
<dbReference type="InterPro" id="IPR002350">
    <property type="entry name" value="Kazal_dom"/>
</dbReference>
<accession>A0A7R9KKC6</accession>
<comment type="similarity">
    <text evidence="2 8">Belongs to the organo anion transporter (TC 2.A.60) family.</text>
</comment>
<feature type="transmembrane region" description="Helical" evidence="8">
    <location>
        <begin position="359"/>
        <end position="382"/>
    </location>
</feature>
<keyword evidence="8" id="KW-0406">Ion transport</keyword>
<feature type="region of interest" description="Disordered" evidence="9">
    <location>
        <begin position="467"/>
        <end position="489"/>
    </location>
</feature>
<evidence type="ECO:0000256" key="1">
    <source>
        <dbReference type="ARBA" id="ARBA00004651"/>
    </source>
</evidence>
<feature type="transmembrane region" description="Helical" evidence="8">
    <location>
        <begin position="744"/>
        <end position="765"/>
    </location>
</feature>
<feature type="compositionally biased region" description="Polar residues" evidence="9">
    <location>
        <begin position="470"/>
        <end position="480"/>
    </location>
</feature>
<evidence type="ECO:0000256" key="4">
    <source>
        <dbReference type="ARBA" id="ARBA00022692"/>
    </source>
</evidence>
<dbReference type="GO" id="GO:0006811">
    <property type="term" value="P:monoatomic ion transport"/>
    <property type="evidence" value="ECO:0007669"/>
    <property type="project" value="UniProtKB-KW"/>
</dbReference>
<dbReference type="GO" id="GO:0016323">
    <property type="term" value="C:basolateral plasma membrane"/>
    <property type="evidence" value="ECO:0007669"/>
    <property type="project" value="TreeGrafter"/>
</dbReference>
<dbReference type="GO" id="GO:0015347">
    <property type="term" value="F:sodium-independent organic anion transmembrane transporter activity"/>
    <property type="evidence" value="ECO:0007669"/>
    <property type="project" value="TreeGrafter"/>
</dbReference>
<proteinExistence type="inferred from homology"/>
<dbReference type="CDD" id="cd17404">
    <property type="entry name" value="MFS_SLCO5_OATP5"/>
    <property type="match status" value="1"/>
</dbReference>
<keyword evidence="4 8" id="KW-0812">Transmembrane</keyword>
<feature type="transmembrane region" description="Helical" evidence="8">
    <location>
        <begin position="322"/>
        <end position="347"/>
    </location>
</feature>
<feature type="region of interest" description="Disordered" evidence="9">
    <location>
        <begin position="18"/>
        <end position="41"/>
    </location>
</feature>
<dbReference type="EMBL" id="OC856866">
    <property type="protein sequence ID" value="CAD7624392.1"/>
    <property type="molecule type" value="Genomic_DNA"/>
</dbReference>
<protein>
    <recommendedName>
        <fullName evidence="8">Solute carrier organic anion transporter family member</fullName>
    </recommendedName>
</protein>
<evidence type="ECO:0000256" key="5">
    <source>
        <dbReference type="ARBA" id="ARBA00022989"/>
    </source>
</evidence>
<feature type="region of interest" description="Disordered" evidence="9">
    <location>
        <begin position="55"/>
        <end position="78"/>
    </location>
</feature>
<dbReference type="Gene3D" id="1.20.1250.20">
    <property type="entry name" value="MFS general substrate transporter like domains"/>
    <property type="match status" value="1"/>
</dbReference>
<feature type="region of interest" description="Disordered" evidence="9">
    <location>
        <begin position="865"/>
        <end position="885"/>
    </location>
</feature>
<feature type="transmembrane region" description="Helical" evidence="8">
    <location>
        <begin position="580"/>
        <end position="600"/>
    </location>
</feature>
<dbReference type="InterPro" id="IPR004156">
    <property type="entry name" value="OATP"/>
</dbReference>
<feature type="domain" description="Kazal-like" evidence="10">
    <location>
        <begin position="624"/>
        <end position="680"/>
    </location>
</feature>
<sequence length="909" mass="100469">MTTTGCCDIIRHNIGDDRADTSAATAGPNASVSSQMPNSPTIEYPPRCMTLALGSGPSSLSHRHTRGHKRTKSAGNNSLRESSLYTATGLYAHHHRNRSNDFRLYSSNNIPVKTYSDINIYDLIASNRLRNTVDINSGSVAIDQQNVEETPVSCGFMSFRPRCLQQLATIQVFVFFCSILVTLQQALSSGYFNSVITTIEKRFDFPSAVTGAIVSTFELGNLLTIIFVSYFGTYRHIPQWIGKGILITGIGSIVFAIPHFMDIHNPLDNVNVSGPLSDNTCRIPTPAFSSPVLQKASHFINPVPPNNDPTCVEGGTYNAPHILIFILAMILIGCGGTPIFTLGTTYIDDHVKKESSSMYIGCMYSMVAFGLVCGFLLGGYFIQVHENSFGSGTVPIDISPGHPKWIGAWWAGFIMLGILLILISIPFFAFPKSLKPKSKKESKSERTVLSLTATEADEPMIHKTKYMSPESANNSMSRSRSPAHHKPEYGRNLKEIPACMWRLLTNPVYMCTCLGSCMELAIVSGFLVFLPKYLETQFSLGKSEANLFAGGIAVPGACVGIFLGGYLLKRFQMKPKGAIQFVLFFNLVCMGLYTALYFLGCDNVRMAGTTLPYSNNTRFDAFQVNLTAECNMGCRCSPNELEPVCDTQNKISYYSPCFAGCKSVEGPRNTQNYSNCACISLNNTYNNQEVTAIPLATAGPCPQLCHAMIPFMILLFVITLVVSITQMPLLMITLRSVEEEERSLALGMQFVIFRLFGYIPSPIIFGNVIDSTCIVWKAHCGQQGGFCLLYNIEQFRLRYVGVCSGLKVAAGLLFFLDWLLICWRHKKDLDKPQALTVGEIVSSIISLDRLSVFGWNTDIREVEEEQPLGPDSDYNSANDMDEQELNERDEEFTYCLTDKETTPFGLSRV</sequence>
<feature type="compositionally biased region" description="Polar residues" evidence="9">
    <location>
        <begin position="22"/>
        <end position="41"/>
    </location>
</feature>
<evidence type="ECO:0000256" key="2">
    <source>
        <dbReference type="ARBA" id="ARBA00009657"/>
    </source>
</evidence>
<feature type="transmembrane region" description="Helical" evidence="8">
    <location>
        <begin position="240"/>
        <end position="261"/>
    </location>
</feature>
<dbReference type="PROSITE" id="PS51465">
    <property type="entry name" value="KAZAL_2"/>
    <property type="match status" value="1"/>
</dbReference>
<keyword evidence="6 8" id="KW-0472">Membrane</keyword>
<feature type="transmembrane region" description="Helical" evidence="8">
    <location>
        <begin position="708"/>
        <end position="732"/>
    </location>
</feature>
<keyword evidence="7" id="KW-1015">Disulfide bond</keyword>
<dbReference type="Proteomes" id="UP000759131">
    <property type="component" value="Unassembled WGS sequence"/>
</dbReference>
<evidence type="ECO:0000256" key="6">
    <source>
        <dbReference type="ARBA" id="ARBA00023136"/>
    </source>
</evidence>
<dbReference type="OrthoDB" id="5062115at2759"/>
<dbReference type="SUPFAM" id="SSF100895">
    <property type="entry name" value="Kazal-type serine protease inhibitors"/>
    <property type="match status" value="1"/>
</dbReference>
<feature type="transmembrane region" description="Helical" evidence="8">
    <location>
        <begin position="167"/>
        <end position="187"/>
    </location>
</feature>
<keyword evidence="8" id="KW-0813">Transport</keyword>